<evidence type="ECO:0000256" key="4">
    <source>
        <dbReference type="ARBA" id="ARBA00019622"/>
    </source>
</evidence>
<evidence type="ECO:0000313" key="15">
    <source>
        <dbReference type="Proteomes" id="UP000005426"/>
    </source>
</evidence>
<dbReference type="STRING" id="452589.G9P318"/>
<dbReference type="InterPro" id="IPR057344">
    <property type="entry name" value="ARM_SRB8"/>
</dbReference>
<evidence type="ECO:0000256" key="6">
    <source>
        <dbReference type="ARBA" id="ARBA00023015"/>
    </source>
</evidence>
<evidence type="ECO:0000313" key="14">
    <source>
        <dbReference type="EMBL" id="EHK42789.1"/>
    </source>
</evidence>
<feature type="region of interest" description="Disordered" evidence="12">
    <location>
        <begin position="185"/>
        <end position="240"/>
    </location>
</feature>
<dbReference type="Pfam" id="PF25326">
    <property type="entry name" value="ARM_SRB8"/>
    <property type="match status" value="1"/>
</dbReference>
<keyword evidence="6" id="KW-0805">Transcription regulation</keyword>
<feature type="compositionally biased region" description="Polar residues" evidence="12">
    <location>
        <begin position="63"/>
        <end position="76"/>
    </location>
</feature>
<dbReference type="GeneID" id="25783846"/>
<dbReference type="GO" id="GO:0003712">
    <property type="term" value="F:transcription coregulator activity"/>
    <property type="evidence" value="ECO:0007669"/>
    <property type="project" value="InterPro"/>
</dbReference>
<comment type="function">
    <text evidence="10">Component of the SRB8-11 complex. The SRB8-11 complex is a regulatory module of the Mediator complex which is itself involved in regulation of basal and activated RNA polymerase II-dependent transcription. The SRB8-11 complex may be involved in the transcriptional repression of a subset of genes regulated by Mediator. It may inhibit the association of the Mediator complex with RNA polymerase II to form the holoenzyme complex.</text>
</comment>
<keyword evidence="8" id="KW-0804">Transcription</keyword>
<dbReference type="Pfam" id="PF09497">
    <property type="entry name" value="Med12"/>
    <property type="match status" value="1"/>
</dbReference>
<dbReference type="OrthoDB" id="20828at2759"/>
<protein>
    <recommendedName>
        <fullName evidence="4">Mediator of RNA polymerase II transcription subunit 12</fullName>
    </recommendedName>
    <alternativeName>
        <fullName evidence="11">Mediator complex subunit 12</fullName>
    </alternativeName>
</protein>
<evidence type="ECO:0000256" key="10">
    <source>
        <dbReference type="ARBA" id="ARBA00025661"/>
    </source>
</evidence>
<keyword evidence="5" id="KW-0678">Repressor</keyword>
<keyword evidence="9" id="KW-0539">Nucleus</keyword>
<keyword evidence="7" id="KW-0010">Activator</keyword>
<evidence type="ECO:0000256" key="11">
    <source>
        <dbReference type="ARBA" id="ARBA00032010"/>
    </source>
</evidence>
<dbReference type="PANTHER" id="PTHR46567">
    <property type="entry name" value="MEDIATOR OF RNA POLYMERASE II TRANSCRIPTION SUBUNIT 12"/>
    <property type="match status" value="1"/>
</dbReference>
<feature type="region of interest" description="Disordered" evidence="12">
    <location>
        <begin position="1"/>
        <end position="173"/>
    </location>
</feature>
<dbReference type="PANTHER" id="PTHR46567:SF1">
    <property type="entry name" value="MEDIATOR OF RNA POLYMERASE II TRANSCRIPTION SUBUNIT 12"/>
    <property type="match status" value="1"/>
</dbReference>
<feature type="compositionally biased region" description="Basic and acidic residues" evidence="12">
    <location>
        <begin position="209"/>
        <end position="223"/>
    </location>
</feature>
<keyword evidence="15" id="KW-1185">Reference proteome</keyword>
<evidence type="ECO:0000256" key="1">
    <source>
        <dbReference type="ARBA" id="ARBA00004123"/>
    </source>
</evidence>
<sequence>MTSRTPIGVHPRPPQRTISSSTLPPAQRPPPQRALSQQLFPSSPVRKDSALSDASSDSIDHFQAQTHGQSTTQAQNHARLVTTPRRAGSRLRLELSNIDPPHGNSALLSTTASATASAPTSAASSPQSHTTSRVPSMADGGDVGASSPTPTRASAADLDNDNIPFPMPKRRLPASQTYSKLLSKRLEAPPRPAPAFKKDGRPKPWTVEVPKDAPRYPPAEKRPPPTSSDRMTKDGDPFSRGLYSGNADFFPWHGTKDIKHHEDDWTPEAITKGTWDRGTQNETGTARMTISPAIKQKPGMSALSTIFMGILNQRRLRGHVTAPSTFKPPPRVTLTDTKREVWMRDLANPAISLRRLSRTIPHGIRGRTLLDQCLNKSVPTERAVWLAKCVGANEIRAFKRKGAPGGGAFAIAGEFKWIRDWTVFVEQFIESTTFSFGEPDWKVKVTYAIRLATSFYAEQLLDRDHYLDWITSGLEHSPQSKLPMWILIAQICWADILRSRKYGRRLVYALLGHLHTIYIHPDKDILIQLSSQLSTLLASLVRDKSDSFIDPSLWSKYRDALDASLPRDDKASRDAYSHINTRNGQVSVTSNTSPLAGRPQLVRLLDATLLSQINRDLPQKCWATGDDKTDIVKTTVDWATSFYRPGLARVYIAANLIRVWASLRIDVTGAILEHMDTIPADDEGRKQMAYHLVVELIRTGQFSVTQYTKWLMARGGCSHPSEVDSDEAPCTTRLLVHLPVHYLTEDQKDDRSSLLRRAANYSVIEEADDIHNALVCVSHTLGLPVQDNDMSGGRKPIPLRKLLPMIIHSSRALRCAVGIHLRDGVMRLNKSVQAMSQRLFSAIRTILEATQDFYALCEILKFCSRTTNIEVLASCVDTLNLNLQVFYAQGTAERLFIVFLERLKAINQEQGLVSRPLLASLCSLSRRMPNRQEISKQLAHELMLSDRNNATDACSPVSDNNMTNPLSGADGEVSEQIEKLLASGNSIDHPTMNRLFAYIIRRLELGWAKMDDNRRIHASLLTRLRLFDAQHFDKLMSDWVGRVRLMKKRERLHAVFPLLIITDALPVSFLFGPTSLTQASASQGDAESAGAAPLDLSSPGAATFHQELLQLTLSKLPDDTDLSQEEVYRFGICQQSIHFSHHKGLLSLIRHAIIEYADLRAGNGSVKLPLDDVAYRNRILDALQLLVVMHTADVTEAFSVQKVHPGAFHLMHEIISNLFKQHGATKDGSSLTAPYDEILRQTNELTMPFCQIKLNMDLSVTPPRQTEGQDAPQSVSQYDLFAQAMDRAIGAQNVMWTTMLPCLSKDISRHLQSQARQRFLALVPASTQLKDAESIQGALPSNNNLYLAEKLLGVIEAIVVGQPPPPTAQLTMALANKLSDLVDLVVAPRAAEDKKGGMLSAVVEHWIPMLLKFVLLHSVSQEPLSASVMTTSVQGKLLMPPHHEARAHTVLTLCRLLLGLETLPSQVAGGGLLQHLFDVAAVLADGLPDDLRLHCAKSVLVVPGMMPTLHTSSDFRLYYIFSIPPPTVMDGVMLAHRDRTAVPHSSASRGMGAMYGIRPLPHERLSPYVIRRWELLSEPTPNVGVNDTSLNLSLFQAIRIH</sequence>
<evidence type="ECO:0000256" key="5">
    <source>
        <dbReference type="ARBA" id="ARBA00022491"/>
    </source>
</evidence>
<evidence type="ECO:0000256" key="3">
    <source>
        <dbReference type="ARBA" id="ARBA00011629"/>
    </source>
</evidence>
<comment type="subcellular location">
    <subcellularLocation>
        <location evidence="1">Nucleus</location>
    </subcellularLocation>
</comment>
<name>G9P318_HYPAI</name>
<comment type="subunit">
    <text evidence="3">Component of the SRB8-11 complex, which itself associates with the Mediator complex.</text>
</comment>
<comment type="caution">
    <text evidence="14">The sequence shown here is derived from an EMBL/GenBank/DDBJ whole genome shotgun (WGS) entry which is preliminary data.</text>
</comment>
<evidence type="ECO:0000259" key="13">
    <source>
        <dbReference type="SMART" id="SM01281"/>
    </source>
</evidence>
<dbReference type="OMA" id="YPVRPWE"/>
<dbReference type="InterPro" id="IPR019035">
    <property type="entry name" value="Mediator_Med12"/>
</dbReference>
<dbReference type="HOGENOM" id="CLU_002034_1_0_1"/>
<dbReference type="GO" id="GO:0016592">
    <property type="term" value="C:mediator complex"/>
    <property type="evidence" value="ECO:0007669"/>
    <property type="project" value="InterPro"/>
</dbReference>
<dbReference type="eggNOG" id="KOG4522">
    <property type="taxonomic scope" value="Eukaryota"/>
</dbReference>
<dbReference type="Proteomes" id="UP000005426">
    <property type="component" value="Unassembled WGS sequence"/>
</dbReference>
<evidence type="ECO:0000256" key="8">
    <source>
        <dbReference type="ARBA" id="ARBA00023163"/>
    </source>
</evidence>
<gene>
    <name evidence="14" type="ORF">TRIATDRAFT_33258</name>
</gene>
<comment type="similarity">
    <text evidence="2">Belongs to the Mediator complex subunit 12 family.</text>
</comment>
<evidence type="ECO:0000256" key="2">
    <source>
        <dbReference type="ARBA" id="ARBA00010289"/>
    </source>
</evidence>
<evidence type="ECO:0000256" key="7">
    <source>
        <dbReference type="ARBA" id="ARBA00023159"/>
    </source>
</evidence>
<dbReference type="KEGG" id="tatv:25783846"/>
<evidence type="ECO:0000256" key="12">
    <source>
        <dbReference type="SAM" id="MobiDB-lite"/>
    </source>
</evidence>
<evidence type="ECO:0000256" key="9">
    <source>
        <dbReference type="ARBA" id="ARBA00023242"/>
    </source>
</evidence>
<dbReference type="EMBL" id="ABDG02000026">
    <property type="protein sequence ID" value="EHK42789.1"/>
    <property type="molecule type" value="Genomic_DNA"/>
</dbReference>
<feature type="compositionally biased region" description="Low complexity" evidence="12">
    <location>
        <begin position="105"/>
        <end position="132"/>
    </location>
</feature>
<dbReference type="GO" id="GO:0006357">
    <property type="term" value="P:regulation of transcription by RNA polymerase II"/>
    <property type="evidence" value="ECO:0007669"/>
    <property type="project" value="InterPro"/>
</dbReference>
<feature type="compositionally biased region" description="Low complexity" evidence="12">
    <location>
        <begin position="145"/>
        <end position="156"/>
    </location>
</feature>
<accession>G9P318</accession>
<reference evidence="14 15" key="1">
    <citation type="journal article" date="2011" name="Genome Biol.">
        <title>Comparative genome sequence analysis underscores mycoparasitism as the ancestral life style of Trichoderma.</title>
        <authorList>
            <person name="Kubicek C.P."/>
            <person name="Herrera-Estrella A."/>
            <person name="Seidl-Seiboth V."/>
            <person name="Martinez D.A."/>
            <person name="Druzhinina I.S."/>
            <person name="Thon M."/>
            <person name="Zeilinger S."/>
            <person name="Casas-Flores S."/>
            <person name="Horwitz B.A."/>
            <person name="Mukherjee P.K."/>
            <person name="Mukherjee M."/>
            <person name="Kredics L."/>
            <person name="Alcaraz L.D."/>
            <person name="Aerts A."/>
            <person name="Antal Z."/>
            <person name="Atanasova L."/>
            <person name="Cervantes-Badillo M.G."/>
            <person name="Challacombe J."/>
            <person name="Chertkov O."/>
            <person name="McCluskey K."/>
            <person name="Coulpier F."/>
            <person name="Deshpande N."/>
            <person name="von Doehren H."/>
            <person name="Ebbole D.J."/>
            <person name="Esquivel-Naranjo E.U."/>
            <person name="Fekete E."/>
            <person name="Flipphi M."/>
            <person name="Glaser F."/>
            <person name="Gomez-Rodriguez E.Y."/>
            <person name="Gruber S."/>
            <person name="Han C."/>
            <person name="Henrissat B."/>
            <person name="Hermosa R."/>
            <person name="Hernandez-Onate M."/>
            <person name="Karaffa L."/>
            <person name="Kosti I."/>
            <person name="Le Crom S."/>
            <person name="Lindquist E."/>
            <person name="Lucas S."/>
            <person name="Luebeck M."/>
            <person name="Luebeck P.S."/>
            <person name="Margeot A."/>
            <person name="Metz B."/>
            <person name="Misra M."/>
            <person name="Nevalainen H."/>
            <person name="Omann M."/>
            <person name="Packer N."/>
            <person name="Perrone G."/>
            <person name="Uresti-Rivera E.E."/>
            <person name="Salamov A."/>
            <person name="Schmoll M."/>
            <person name="Seiboth B."/>
            <person name="Shapiro H."/>
            <person name="Sukno S."/>
            <person name="Tamayo-Ramos J.A."/>
            <person name="Tisch D."/>
            <person name="Wiest A."/>
            <person name="Wilkinson H.H."/>
            <person name="Zhang M."/>
            <person name="Coutinho P.M."/>
            <person name="Kenerley C.M."/>
            <person name="Monte E."/>
            <person name="Baker S.E."/>
            <person name="Grigoriev I.V."/>
        </authorList>
    </citation>
    <scope>NUCLEOTIDE SEQUENCE [LARGE SCALE GENOMIC DNA]</scope>
    <source>
        <strain evidence="15">ATCC 20476 / IMI 206040</strain>
    </source>
</reference>
<organism evidence="14 15">
    <name type="scientific">Hypocrea atroviridis (strain ATCC 20476 / IMI 206040)</name>
    <name type="common">Trichoderma atroviride</name>
    <dbReference type="NCBI Taxonomy" id="452589"/>
    <lineage>
        <taxon>Eukaryota</taxon>
        <taxon>Fungi</taxon>
        <taxon>Dikarya</taxon>
        <taxon>Ascomycota</taxon>
        <taxon>Pezizomycotina</taxon>
        <taxon>Sordariomycetes</taxon>
        <taxon>Hypocreomycetidae</taxon>
        <taxon>Hypocreales</taxon>
        <taxon>Hypocreaceae</taxon>
        <taxon>Trichoderma</taxon>
    </lineage>
</organism>
<feature type="domain" description="Mediator complex subunit Med12" evidence="13">
    <location>
        <begin position="325"/>
        <end position="388"/>
    </location>
</feature>
<proteinExistence type="inferred from homology"/>
<dbReference type="SMART" id="SM01281">
    <property type="entry name" value="Med12"/>
    <property type="match status" value="1"/>
</dbReference>